<name>A0A1B3Z9N7_9SPHN</name>
<dbReference type="NCBIfam" id="TIGR00358">
    <property type="entry name" value="3_prime_RNase"/>
    <property type="match status" value="1"/>
</dbReference>
<reference evidence="10 11" key="1">
    <citation type="submission" date="2016-01" db="EMBL/GenBank/DDBJ databases">
        <title>Complete genome and mega plasmid sequence of Sphingomonas panacis DCY99 elicits systemic resistance in rice to Xanthomonas oryzae.</title>
        <authorList>
            <person name="Kim Y.J."/>
            <person name="Yang D.C."/>
            <person name="Sing P."/>
        </authorList>
    </citation>
    <scope>NUCLEOTIDE SEQUENCE [LARGE SCALE GENOMIC DNA]</scope>
    <source>
        <strain evidence="10 11">DCY99</strain>
    </source>
</reference>
<dbReference type="KEGG" id="span:AWL63_09360"/>
<dbReference type="SUPFAM" id="SSF50249">
    <property type="entry name" value="Nucleic acid-binding proteins"/>
    <property type="match status" value="2"/>
</dbReference>
<dbReference type="InterPro" id="IPR012340">
    <property type="entry name" value="NA-bd_OB-fold"/>
</dbReference>
<dbReference type="InterPro" id="IPR003029">
    <property type="entry name" value="S1_domain"/>
</dbReference>
<keyword evidence="2 7" id="KW-0963">Cytoplasm</keyword>
<evidence type="ECO:0000256" key="7">
    <source>
        <dbReference type="HAMAP-Rule" id="MF_01895"/>
    </source>
</evidence>
<dbReference type="Pfam" id="PF17876">
    <property type="entry name" value="CSD2"/>
    <property type="match status" value="1"/>
</dbReference>
<keyword evidence="6 7" id="KW-0694">RNA-binding</keyword>
<dbReference type="Proteomes" id="UP000094256">
    <property type="component" value="Chromosome"/>
</dbReference>
<evidence type="ECO:0000256" key="3">
    <source>
        <dbReference type="ARBA" id="ARBA00022722"/>
    </source>
</evidence>
<dbReference type="GO" id="GO:0008859">
    <property type="term" value="F:exoribonuclease II activity"/>
    <property type="evidence" value="ECO:0007669"/>
    <property type="project" value="UniProtKB-UniRule"/>
</dbReference>
<keyword evidence="11" id="KW-1185">Reference proteome</keyword>
<dbReference type="InterPro" id="IPR001900">
    <property type="entry name" value="RNase_II/R"/>
</dbReference>
<dbReference type="CDD" id="cd04471">
    <property type="entry name" value="S1_RNase_R"/>
    <property type="match status" value="1"/>
</dbReference>
<dbReference type="STRING" id="1560345.AWL63_09360"/>
<evidence type="ECO:0000256" key="5">
    <source>
        <dbReference type="ARBA" id="ARBA00022839"/>
    </source>
</evidence>
<dbReference type="InterPro" id="IPR040476">
    <property type="entry name" value="CSD2"/>
</dbReference>
<dbReference type="HAMAP" id="MF_01895">
    <property type="entry name" value="RNase_R"/>
    <property type="match status" value="1"/>
</dbReference>
<dbReference type="Gene3D" id="2.40.50.140">
    <property type="entry name" value="Nucleic acid-binding proteins"/>
    <property type="match status" value="1"/>
</dbReference>
<evidence type="ECO:0000313" key="10">
    <source>
        <dbReference type="EMBL" id="AOH84143.1"/>
    </source>
</evidence>
<dbReference type="InterPro" id="IPR004476">
    <property type="entry name" value="RNase_II/RNase_R"/>
</dbReference>
<feature type="region of interest" description="Disordered" evidence="8">
    <location>
        <begin position="714"/>
        <end position="743"/>
    </location>
</feature>
<dbReference type="PANTHER" id="PTHR23355:SF9">
    <property type="entry name" value="DIS3-LIKE EXONUCLEASE 2"/>
    <property type="match status" value="1"/>
</dbReference>
<evidence type="ECO:0000256" key="1">
    <source>
        <dbReference type="ARBA" id="ARBA00001849"/>
    </source>
</evidence>
<dbReference type="EMBL" id="CP014168">
    <property type="protein sequence ID" value="AOH84143.1"/>
    <property type="molecule type" value="Genomic_DNA"/>
</dbReference>
<organism evidence="10 11">
    <name type="scientific">Sphingomonas panacis</name>
    <dbReference type="NCBI Taxonomy" id="1560345"/>
    <lineage>
        <taxon>Bacteria</taxon>
        <taxon>Pseudomonadati</taxon>
        <taxon>Pseudomonadota</taxon>
        <taxon>Alphaproteobacteria</taxon>
        <taxon>Sphingomonadales</taxon>
        <taxon>Sphingomonadaceae</taxon>
        <taxon>Sphingomonas</taxon>
    </lineage>
</organism>
<feature type="domain" description="S1 motif" evidence="9">
    <location>
        <begin position="629"/>
        <end position="710"/>
    </location>
</feature>
<dbReference type="Pfam" id="PF00773">
    <property type="entry name" value="RNB"/>
    <property type="match status" value="1"/>
</dbReference>
<dbReference type="OrthoDB" id="9764149at2"/>
<evidence type="ECO:0000313" key="11">
    <source>
        <dbReference type="Proteomes" id="UP000094256"/>
    </source>
</evidence>
<dbReference type="PROSITE" id="PS50126">
    <property type="entry name" value="S1"/>
    <property type="match status" value="1"/>
</dbReference>
<comment type="function">
    <text evidence="7">3'-5' exoribonuclease that releases 5'-nucleoside monophosphates and is involved in maturation of structured RNAs.</text>
</comment>
<dbReference type="InterPro" id="IPR050180">
    <property type="entry name" value="RNR_Ribonuclease"/>
</dbReference>
<gene>
    <name evidence="7" type="primary">rnr</name>
    <name evidence="10" type="ORF">AWL63_09360</name>
</gene>
<sequence length="743" mass="81552">MPKRTPPGLPTREQVLDFISTSPTPAGKREIARAFGLSAQDKIALKALLKDMADEGLIDSAPGRAFHKLGGLPKVTVLRIADVDDGGNVWAVPERWEAETPAPRLRVRERKHGALAVGDRVLARTEEAGNGWIAHPMKSLARGEELILGVLHEEGGKLWLQGVEKKDRRDFQVSDAGGAQPGDLVLAEKAGRPPRITARVTEILGDPFAPRSFSMIAIHKLGIPTAFAPEAIDEAHRVAGLHMGEDREDLRHLPIVAIDPADARDHDDAVWAAPDDDPANPGGWQAIVAIADVSFYVRPGGALDKDARRRGNSVYFPDRVVPMLPEELSADICSLKEGVDRAALVCHLRIAENGTLKTWRFTRGVIRVVANIAYEDAQAVMDRATSSLPQSREADLLPILTPLWGCWKALSKARAARAPLDLDLPERRVMLDEKGRILSVAPRERLDAHMLIEDYMIAANVAAAKALEAKKAPVMYRVHEPPSREKLVALKEYLKTFGVEFALGQVVRPGTFNHILVKVGEADFRPQIMEQVLRTQTQAYYAPENHGHFGLALGSYAHFTSPIRRYADLLVHRSLVDAYKLGAGGLTEGEAAAMEKIGQSISMLERRAMEAERDTIDRYVAAFLATRIGEIVDVRITGVASFGFFATVEGIGGDGLMPVRDLGREYFRYDDAGKRLVGEDSGTVYASGMRLQLRLAESNPVSGALRFEMVEGGARPAREERAGPRVIKRRGRPANIRHQGKRR</sequence>
<keyword evidence="5 7" id="KW-0269">Exonuclease</keyword>
<dbReference type="PROSITE" id="PS01175">
    <property type="entry name" value="RIBONUCLEASE_II"/>
    <property type="match status" value="1"/>
</dbReference>
<dbReference type="SMART" id="SM00316">
    <property type="entry name" value="S1"/>
    <property type="match status" value="1"/>
</dbReference>
<dbReference type="EC" id="3.1.13.1" evidence="7"/>
<dbReference type="InterPro" id="IPR022966">
    <property type="entry name" value="RNase_II/R_CS"/>
</dbReference>
<keyword evidence="3 7" id="KW-0540">Nuclease</keyword>
<comment type="similarity">
    <text evidence="7">Belongs to the RNR ribonuclease family. RNase R subfamily.</text>
</comment>
<dbReference type="AlphaFoldDB" id="A0A1B3Z9N7"/>
<dbReference type="InterPro" id="IPR011805">
    <property type="entry name" value="RNase_R"/>
</dbReference>
<comment type="catalytic activity">
    <reaction evidence="1 7">
        <text>Exonucleolytic cleavage in the 3'- to 5'-direction to yield nucleoside 5'-phosphates.</text>
        <dbReference type="EC" id="3.1.13.1"/>
    </reaction>
</comment>
<evidence type="ECO:0000256" key="2">
    <source>
        <dbReference type="ARBA" id="ARBA00022490"/>
    </source>
</evidence>
<dbReference type="RefSeq" id="WP_069204711.1">
    <property type="nucleotide sequence ID" value="NZ_CP014168.1"/>
</dbReference>
<keyword evidence="4 7" id="KW-0378">Hydrolase</keyword>
<comment type="subcellular location">
    <subcellularLocation>
        <location evidence="7">Cytoplasm</location>
    </subcellularLocation>
</comment>
<dbReference type="PANTHER" id="PTHR23355">
    <property type="entry name" value="RIBONUCLEASE"/>
    <property type="match status" value="1"/>
</dbReference>
<protein>
    <recommendedName>
        <fullName evidence="7">Ribonuclease R</fullName>
        <shortName evidence="7">RNase R</shortName>
        <ecNumber evidence="7">3.1.13.1</ecNumber>
    </recommendedName>
</protein>
<evidence type="ECO:0000256" key="4">
    <source>
        <dbReference type="ARBA" id="ARBA00022801"/>
    </source>
</evidence>
<evidence type="ECO:0000256" key="6">
    <source>
        <dbReference type="ARBA" id="ARBA00022884"/>
    </source>
</evidence>
<accession>A0A1B3Z9N7</accession>
<evidence type="ECO:0000259" key="9">
    <source>
        <dbReference type="PROSITE" id="PS50126"/>
    </source>
</evidence>
<evidence type="ECO:0000256" key="8">
    <source>
        <dbReference type="SAM" id="MobiDB-lite"/>
    </source>
</evidence>
<dbReference type="GO" id="GO:0003723">
    <property type="term" value="F:RNA binding"/>
    <property type="evidence" value="ECO:0007669"/>
    <property type="project" value="UniProtKB-UniRule"/>
</dbReference>
<proteinExistence type="inferred from homology"/>
<dbReference type="GO" id="GO:0005829">
    <property type="term" value="C:cytosol"/>
    <property type="evidence" value="ECO:0007669"/>
    <property type="project" value="TreeGrafter"/>
</dbReference>
<dbReference type="GO" id="GO:0006402">
    <property type="term" value="P:mRNA catabolic process"/>
    <property type="evidence" value="ECO:0007669"/>
    <property type="project" value="TreeGrafter"/>
</dbReference>
<dbReference type="SMART" id="SM00955">
    <property type="entry name" value="RNB"/>
    <property type="match status" value="1"/>
</dbReference>